<dbReference type="PIRSF" id="PIRSF006603">
    <property type="entry name" value="DinF"/>
    <property type="match status" value="1"/>
</dbReference>
<keyword evidence="11 13" id="KW-0472">Membrane</keyword>
<feature type="transmembrane region" description="Helical" evidence="13">
    <location>
        <begin position="430"/>
        <end position="449"/>
    </location>
</feature>
<keyword evidence="8 13" id="KW-0812">Transmembrane</keyword>
<dbReference type="GO" id="GO:0005886">
    <property type="term" value="C:plasma membrane"/>
    <property type="evidence" value="ECO:0007669"/>
    <property type="project" value="UniProtKB-SubCell"/>
</dbReference>
<evidence type="ECO:0000256" key="11">
    <source>
        <dbReference type="ARBA" id="ARBA00023136"/>
    </source>
</evidence>
<evidence type="ECO:0000256" key="13">
    <source>
        <dbReference type="SAM" id="Phobius"/>
    </source>
</evidence>
<feature type="transmembrane region" description="Helical" evidence="13">
    <location>
        <begin position="66"/>
        <end position="90"/>
    </location>
</feature>
<dbReference type="RefSeq" id="WP_204701477.1">
    <property type="nucleotide sequence ID" value="NZ_JAFBDQ010000006.1"/>
</dbReference>
<keyword evidence="10" id="KW-0406">Ion transport</keyword>
<evidence type="ECO:0000256" key="9">
    <source>
        <dbReference type="ARBA" id="ARBA00022989"/>
    </source>
</evidence>
<comment type="similarity">
    <text evidence="3">Belongs to the multi antimicrobial extrusion (MATE) (TC 2.A.66.1) family.</text>
</comment>
<evidence type="ECO:0000256" key="2">
    <source>
        <dbReference type="ARBA" id="ARBA00004651"/>
    </source>
</evidence>
<evidence type="ECO:0000256" key="12">
    <source>
        <dbReference type="ARBA" id="ARBA00031636"/>
    </source>
</evidence>
<feature type="transmembrane region" description="Helical" evidence="13">
    <location>
        <begin position="144"/>
        <end position="166"/>
    </location>
</feature>
<feature type="transmembrane region" description="Helical" evidence="13">
    <location>
        <begin position="394"/>
        <end position="415"/>
    </location>
</feature>
<keyword evidence="6" id="KW-0050">Antiport</keyword>
<accession>A0A938XRZ7</accession>
<dbReference type="CDD" id="cd13142">
    <property type="entry name" value="MATE_like_12"/>
    <property type="match status" value="1"/>
</dbReference>
<sequence>MAELDKSKSSNIDAENVLEGSILKTLWKLAVPIMIGNSMQVLYNLVDTFWLGKVGADAVASLSVGFPIIFLLISIGGGITVAGTTLVSQYKGAGDEERTNKVASQILIFVMFISIILSIVGVRFNRQLLELIGTPDKILTTAEGYLDIIMGGVSFMFLFFIFSALLRGYGDTKTPMRMMVASTILNIILDPFLIFGWGFFPRLEVLGAGIATIFSRAVAGLVGLFILLTGQKGIHLRLKYLRPDWKYIKRIIKIGFPSAGEMSIRALGMTAMMGIVTNYGSAVVAAYGIGMRVLSVIMMPSRGFARAATTMVGQNLGADKIERAEKSVWVSAGLVFGLLSILGILFFNFATQIIAIFNNDPAVIEIGSDLVRVLSISFGFVGVKIVLGGSFRGAGNTGIAMVLAGVSLFGLRIPITKLLTDILQWQAAGIWWGIAIESFLSALLATIWFKFGTWKESAI</sequence>
<evidence type="ECO:0000256" key="4">
    <source>
        <dbReference type="ARBA" id="ARBA00020268"/>
    </source>
</evidence>
<dbReference type="GO" id="GO:0015297">
    <property type="term" value="F:antiporter activity"/>
    <property type="evidence" value="ECO:0007669"/>
    <property type="project" value="UniProtKB-KW"/>
</dbReference>
<evidence type="ECO:0000313" key="15">
    <source>
        <dbReference type="Proteomes" id="UP000774000"/>
    </source>
</evidence>
<evidence type="ECO:0000256" key="1">
    <source>
        <dbReference type="ARBA" id="ARBA00003408"/>
    </source>
</evidence>
<feature type="transmembrane region" description="Helical" evidence="13">
    <location>
        <begin position="206"/>
        <end position="230"/>
    </location>
</feature>
<dbReference type="Proteomes" id="UP000774000">
    <property type="component" value="Unassembled WGS sequence"/>
</dbReference>
<feature type="transmembrane region" description="Helical" evidence="13">
    <location>
        <begin position="102"/>
        <end position="124"/>
    </location>
</feature>
<dbReference type="EMBL" id="JAFBDQ010000006">
    <property type="protein sequence ID" value="MBM7556709.1"/>
    <property type="molecule type" value="Genomic_DNA"/>
</dbReference>
<dbReference type="InterPro" id="IPR048279">
    <property type="entry name" value="MdtK-like"/>
</dbReference>
<evidence type="ECO:0000256" key="8">
    <source>
        <dbReference type="ARBA" id="ARBA00022692"/>
    </source>
</evidence>
<dbReference type="NCBIfam" id="TIGR00797">
    <property type="entry name" value="matE"/>
    <property type="match status" value="1"/>
</dbReference>
<evidence type="ECO:0000256" key="7">
    <source>
        <dbReference type="ARBA" id="ARBA00022475"/>
    </source>
</evidence>
<evidence type="ECO:0000313" key="14">
    <source>
        <dbReference type="EMBL" id="MBM7556709.1"/>
    </source>
</evidence>
<protein>
    <recommendedName>
        <fullName evidence="4">Probable multidrug resistance protein NorM</fullName>
    </recommendedName>
    <alternativeName>
        <fullName evidence="12">Multidrug-efflux transporter</fullName>
    </alternativeName>
</protein>
<feature type="transmembrane region" description="Helical" evidence="13">
    <location>
        <begin position="328"/>
        <end position="350"/>
    </location>
</feature>
<evidence type="ECO:0000256" key="6">
    <source>
        <dbReference type="ARBA" id="ARBA00022449"/>
    </source>
</evidence>
<evidence type="ECO:0000256" key="3">
    <source>
        <dbReference type="ARBA" id="ARBA00010199"/>
    </source>
</evidence>
<dbReference type="PANTHER" id="PTHR43298">
    <property type="entry name" value="MULTIDRUG RESISTANCE PROTEIN NORM-RELATED"/>
    <property type="match status" value="1"/>
</dbReference>
<dbReference type="Pfam" id="PF01554">
    <property type="entry name" value="MatE"/>
    <property type="match status" value="2"/>
</dbReference>
<dbReference type="InterPro" id="IPR002528">
    <property type="entry name" value="MATE_fam"/>
</dbReference>
<name>A0A938XRZ7_9FIRM</name>
<comment type="function">
    <text evidence="1">Multidrug efflux pump.</text>
</comment>
<feature type="transmembrane region" description="Helical" evidence="13">
    <location>
        <begin position="279"/>
        <end position="299"/>
    </location>
</feature>
<keyword evidence="7" id="KW-1003">Cell membrane</keyword>
<evidence type="ECO:0000256" key="10">
    <source>
        <dbReference type="ARBA" id="ARBA00023065"/>
    </source>
</evidence>
<keyword evidence="9 13" id="KW-1133">Transmembrane helix</keyword>
<gene>
    <name evidence="14" type="ORF">JOC47_001560</name>
</gene>
<comment type="caution">
    <text evidence="14">The sequence shown here is derived from an EMBL/GenBank/DDBJ whole genome shotgun (WGS) entry which is preliminary data.</text>
</comment>
<organism evidence="14 15">
    <name type="scientific">Halanaerobacter jeridensis</name>
    <dbReference type="NCBI Taxonomy" id="706427"/>
    <lineage>
        <taxon>Bacteria</taxon>
        <taxon>Bacillati</taxon>
        <taxon>Bacillota</taxon>
        <taxon>Clostridia</taxon>
        <taxon>Halanaerobiales</taxon>
        <taxon>Halobacteroidaceae</taxon>
        <taxon>Halanaerobacter</taxon>
    </lineage>
</organism>
<dbReference type="AlphaFoldDB" id="A0A938XRZ7"/>
<dbReference type="PANTHER" id="PTHR43298:SF2">
    <property type="entry name" value="FMN_FAD EXPORTER YEEO-RELATED"/>
    <property type="match status" value="1"/>
</dbReference>
<dbReference type="InterPro" id="IPR050222">
    <property type="entry name" value="MATE_MdtK"/>
</dbReference>
<comment type="subcellular location">
    <subcellularLocation>
        <location evidence="2">Cell membrane</location>
        <topology evidence="2">Multi-pass membrane protein</topology>
    </subcellularLocation>
</comment>
<feature type="transmembrane region" description="Helical" evidence="13">
    <location>
        <begin position="178"/>
        <end position="200"/>
    </location>
</feature>
<reference evidence="14" key="1">
    <citation type="submission" date="2021-01" db="EMBL/GenBank/DDBJ databases">
        <title>Genomic Encyclopedia of Type Strains, Phase IV (KMG-IV): sequencing the most valuable type-strain genomes for metagenomic binning, comparative biology and taxonomic classification.</title>
        <authorList>
            <person name="Goeker M."/>
        </authorList>
    </citation>
    <scope>NUCLEOTIDE SEQUENCE</scope>
    <source>
        <strain evidence="14">DSM 23230</strain>
    </source>
</reference>
<feature type="transmembrane region" description="Helical" evidence="13">
    <location>
        <begin position="370"/>
        <end position="387"/>
    </location>
</feature>
<proteinExistence type="inferred from homology"/>
<keyword evidence="15" id="KW-1185">Reference proteome</keyword>
<evidence type="ECO:0000256" key="5">
    <source>
        <dbReference type="ARBA" id="ARBA00022448"/>
    </source>
</evidence>
<dbReference type="GO" id="GO:0006811">
    <property type="term" value="P:monoatomic ion transport"/>
    <property type="evidence" value="ECO:0007669"/>
    <property type="project" value="UniProtKB-KW"/>
</dbReference>
<dbReference type="GO" id="GO:0042910">
    <property type="term" value="F:xenobiotic transmembrane transporter activity"/>
    <property type="evidence" value="ECO:0007669"/>
    <property type="project" value="InterPro"/>
</dbReference>
<keyword evidence="5" id="KW-0813">Transport</keyword>